<keyword evidence="2" id="KW-1185">Reference proteome</keyword>
<comment type="caution">
    <text evidence="1">The sequence shown here is derived from an EMBL/GenBank/DDBJ whole genome shotgun (WGS) entry which is preliminary data.</text>
</comment>
<dbReference type="EMBL" id="JBHSPA010000039">
    <property type="protein sequence ID" value="MFC5828632.1"/>
    <property type="molecule type" value="Genomic_DNA"/>
</dbReference>
<gene>
    <name evidence="1" type="ORF">ACFPZ3_32590</name>
</gene>
<name>A0ABW1CSQ2_9ACTN</name>
<reference evidence="2" key="1">
    <citation type="journal article" date="2019" name="Int. J. Syst. Evol. Microbiol.">
        <title>The Global Catalogue of Microorganisms (GCM) 10K type strain sequencing project: providing services to taxonomists for standard genome sequencing and annotation.</title>
        <authorList>
            <consortium name="The Broad Institute Genomics Platform"/>
            <consortium name="The Broad Institute Genome Sequencing Center for Infectious Disease"/>
            <person name="Wu L."/>
            <person name="Ma J."/>
        </authorList>
    </citation>
    <scope>NUCLEOTIDE SEQUENCE [LARGE SCALE GENOMIC DNA]</scope>
    <source>
        <strain evidence="2">CCUG 53903</strain>
    </source>
</reference>
<proteinExistence type="predicted"/>
<dbReference type="RefSeq" id="WP_379518137.1">
    <property type="nucleotide sequence ID" value="NZ_JBHSPA010000039.1"/>
</dbReference>
<evidence type="ECO:0000313" key="2">
    <source>
        <dbReference type="Proteomes" id="UP001596058"/>
    </source>
</evidence>
<dbReference type="Gene3D" id="1.25.40.10">
    <property type="entry name" value="Tetratricopeptide repeat domain"/>
    <property type="match status" value="1"/>
</dbReference>
<dbReference type="InterPro" id="IPR011990">
    <property type="entry name" value="TPR-like_helical_dom_sf"/>
</dbReference>
<accession>A0ABW1CSQ2</accession>
<dbReference type="Proteomes" id="UP001596058">
    <property type="component" value="Unassembled WGS sequence"/>
</dbReference>
<evidence type="ECO:0000313" key="1">
    <source>
        <dbReference type="EMBL" id="MFC5828632.1"/>
    </source>
</evidence>
<organism evidence="1 2">
    <name type="scientific">Nonomuraea insulae</name>
    <dbReference type="NCBI Taxonomy" id="1616787"/>
    <lineage>
        <taxon>Bacteria</taxon>
        <taxon>Bacillati</taxon>
        <taxon>Actinomycetota</taxon>
        <taxon>Actinomycetes</taxon>
        <taxon>Streptosporangiales</taxon>
        <taxon>Streptosporangiaceae</taxon>
        <taxon>Nonomuraea</taxon>
    </lineage>
</organism>
<protein>
    <submittedName>
        <fullName evidence="1">Uncharacterized protein</fullName>
    </submittedName>
</protein>
<sequence length="261" mass="27986">MAGVTQARQQKLFVHAGWLSEILAWLAHDLGDPLAGQAYALDCFEHADQAGHDELCAWAADAMASIALHADRPKRAIDAAQRGLRRVPADHPLAVRLHAQASRGHARLGDRDAFDASYQQADRLWNALPSRTPRRTGGIDTGPLAAYAMTTYTASSYLWLGDYEQARHHAERAVETHAATPAGQRSLSREAITQLALAFLGSATEAVTYGLKALAAPRMVASVHARAATFNTVLTTTYPGTSQAAEFQASLTATHLEGATP</sequence>